<dbReference type="GO" id="GO:0072345">
    <property type="term" value="F:NAADP-sensitive calcium-release channel activity"/>
    <property type="evidence" value="ECO:0007669"/>
    <property type="project" value="TreeGrafter"/>
</dbReference>
<dbReference type="Proteomes" id="UP000269221">
    <property type="component" value="Unassembled WGS sequence"/>
</dbReference>
<evidence type="ECO:0000313" key="4">
    <source>
        <dbReference type="Proteomes" id="UP000269221"/>
    </source>
</evidence>
<protein>
    <recommendedName>
        <fullName evidence="2">Olfactomedin-like domain-containing protein</fullName>
    </recommendedName>
</protein>
<dbReference type="PANTHER" id="PTHR12127">
    <property type="entry name" value="MUCOLIPIN"/>
    <property type="match status" value="1"/>
</dbReference>
<dbReference type="GO" id="GO:0005886">
    <property type="term" value="C:plasma membrane"/>
    <property type="evidence" value="ECO:0007669"/>
    <property type="project" value="TreeGrafter"/>
</dbReference>
<comment type="caution">
    <text evidence="3">The sequence shown here is derived from an EMBL/GenBank/DDBJ whole genome shotgun (WGS) entry which is preliminary data.</text>
</comment>
<proteinExistence type="predicted"/>
<dbReference type="InterPro" id="IPR039031">
    <property type="entry name" value="Mucolipin"/>
</dbReference>
<dbReference type="OrthoDB" id="263481at2759"/>
<dbReference type="PANTHER" id="PTHR12127:SF6">
    <property type="entry name" value="MUCOLIPIN-1"/>
    <property type="match status" value="1"/>
</dbReference>
<dbReference type="AlphaFoldDB" id="A0A3M0IRV2"/>
<name>A0A3M0IRV2_HIRRU</name>
<dbReference type="Pfam" id="PF02191">
    <property type="entry name" value="OLF"/>
    <property type="match status" value="1"/>
</dbReference>
<dbReference type="PROSITE" id="PS51132">
    <property type="entry name" value="OLF"/>
    <property type="match status" value="1"/>
</dbReference>
<dbReference type="GO" id="GO:0005765">
    <property type="term" value="C:lysosomal membrane"/>
    <property type="evidence" value="ECO:0007669"/>
    <property type="project" value="TreeGrafter"/>
</dbReference>
<accession>A0A3M0IRV2</accession>
<sequence>MLGKRLCWCSKSQILSRYASAVVAPVPEEEEEEEEDLRRRLKYFLMSSCDKYQARGRWPVKLMLQLAKIILVTVQIYFAHHLNTPSYESTDIPFHHQDSHISVLDYNTQERVLSTWNNGHLVIYNVTLFHVINVAG</sequence>
<dbReference type="EMBL" id="QRBI01000237">
    <property type="protein sequence ID" value="RMB91355.1"/>
    <property type="molecule type" value="Genomic_DNA"/>
</dbReference>
<feature type="domain" description="Olfactomedin-like" evidence="2">
    <location>
        <begin position="1"/>
        <end position="130"/>
    </location>
</feature>
<dbReference type="STRING" id="333673.A0A3M0IRV2"/>
<gene>
    <name evidence="3" type="ORF">DUI87_32146</name>
</gene>
<keyword evidence="4" id="KW-1185">Reference proteome</keyword>
<evidence type="ECO:0000256" key="1">
    <source>
        <dbReference type="PROSITE-ProRule" id="PRU00446"/>
    </source>
</evidence>
<evidence type="ECO:0000259" key="2">
    <source>
        <dbReference type="PROSITE" id="PS51132"/>
    </source>
</evidence>
<organism evidence="3 4">
    <name type="scientific">Hirundo rustica rustica</name>
    <dbReference type="NCBI Taxonomy" id="333673"/>
    <lineage>
        <taxon>Eukaryota</taxon>
        <taxon>Metazoa</taxon>
        <taxon>Chordata</taxon>
        <taxon>Craniata</taxon>
        <taxon>Vertebrata</taxon>
        <taxon>Euteleostomi</taxon>
        <taxon>Archelosauria</taxon>
        <taxon>Archosauria</taxon>
        <taxon>Dinosauria</taxon>
        <taxon>Saurischia</taxon>
        <taxon>Theropoda</taxon>
        <taxon>Coelurosauria</taxon>
        <taxon>Aves</taxon>
        <taxon>Neognathae</taxon>
        <taxon>Neoaves</taxon>
        <taxon>Telluraves</taxon>
        <taxon>Australaves</taxon>
        <taxon>Passeriformes</taxon>
        <taxon>Sylvioidea</taxon>
        <taxon>Hirundinidae</taxon>
        <taxon>Hirundo</taxon>
    </lineage>
</organism>
<dbReference type="InterPro" id="IPR003112">
    <property type="entry name" value="Olfac-like_dom"/>
</dbReference>
<reference evidence="3 4" key="1">
    <citation type="submission" date="2018-07" db="EMBL/GenBank/DDBJ databases">
        <title>A high quality draft genome assembly of the barn swallow (H. rustica rustica).</title>
        <authorList>
            <person name="Formenti G."/>
            <person name="Chiara M."/>
            <person name="Poveda L."/>
            <person name="Francoijs K.-J."/>
            <person name="Bonisoli-Alquati A."/>
            <person name="Canova L."/>
            <person name="Gianfranceschi L."/>
            <person name="Horner D.S."/>
            <person name="Saino N."/>
        </authorList>
    </citation>
    <scope>NUCLEOTIDE SEQUENCE [LARGE SCALE GENOMIC DNA]</scope>
    <source>
        <strain evidence="3">Chelidonia</strain>
        <tissue evidence="3">Blood</tissue>
    </source>
</reference>
<comment type="caution">
    <text evidence="1">Lacks conserved residue(s) required for the propagation of feature annotation.</text>
</comment>
<evidence type="ECO:0000313" key="3">
    <source>
        <dbReference type="EMBL" id="RMB91355.1"/>
    </source>
</evidence>